<protein>
    <submittedName>
        <fullName evidence="1">BREX-1 system phosphatase PglZ type A</fullName>
    </submittedName>
</protein>
<proteinExistence type="predicted"/>
<dbReference type="RefSeq" id="WP_379594174.1">
    <property type="nucleotide sequence ID" value="NZ_JBHTKK010000033.1"/>
</dbReference>
<evidence type="ECO:0000313" key="2">
    <source>
        <dbReference type="Proteomes" id="UP001597041"/>
    </source>
</evidence>
<keyword evidence="2" id="KW-1185">Reference proteome</keyword>
<accession>A0ABW3NMK2</accession>
<reference evidence="2" key="1">
    <citation type="journal article" date="2019" name="Int. J. Syst. Evol. Microbiol.">
        <title>The Global Catalogue of Microorganisms (GCM) 10K type strain sequencing project: providing services to taxonomists for standard genome sequencing and annotation.</title>
        <authorList>
            <consortium name="The Broad Institute Genomics Platform"/>
            <consortium name="The Broad Institute Genome Sequencing Center for Infectious Disease"/>
            <person name="Wu L."/>
            <person name="Ma J."/>
        </authorList>
    </citation>
    <scope>NUCLEOTIDE SEQUENCE [LARGE SCALE GENOMIC DNA]</scope>
    <source>
        <strain evidence="2">CCUG 56608</strain>
    </source>
</reference>
<dbReference type="EMBL" id="JBHTKK010000033">
    <property type="protein sequence ID" value="MFD1068000.1"/>
    <property type="molecule type" value="Genomic_DNA"/>
</dbReference>
<evidence type="ECO:0000313" key="1">
    <source>
        <dbReference type="EMBL" id="MFD1068000.1"/>
    </source>
</evidence>
<dbReference type="InterPro" id="IPR014060">
    <property type="entry name" value="PglZ"/>
</dbReference>
<name>A0ABW3NMK2_9BACI</name>
<comment type="caution">
    <text evidence="1">The sequence shown here is derived from an EMBL/GenBank/DDBJ whole genome shotgun (WGS) entry which is preliminary data.</text>
</comment>
<sequence>MNLNEVHRLLQDSFQKELTNGRKRHIVFWYDEEGEFTDDIDEIQLESVRVWKVTEHNLFATKYELEKKDTDSHFLLYSNMSKPSPHEDWLYDQYKLGQEFVTDKLTIIMRELGITDDRLKEAFRKYKAFFNNKSRLQSFRKYPVTTYTEEAIDITVLAALTKSTTNIMDDIIRTLMRKKQDGDDSVWENIQKYDAEPAFWQLVEKYYGYTLSDKSLHSLLISLMLTYLAQQNDALDLPENWKPYISNSTTNIIVLMNQWMNHREERQVFNQLAKEAADTLQASDYITNWDVDHTVNMDIFPQFDEKMIQYLTEQILEDLTSYDRYLDIIATRRRLHWYPEYENEYKALYHAIQLLRQMEKWDYFIPEQSPNQMIQAYTNAYYRVDTAYRKFYVAYDTIVDKERLYAVREKIENVYENRFIDELAMKWNGSKERTEHQIWPIPDVPQQNDFYQQSVKNYLENGERIFVIISDALRYEIANELTDALNNERGGAAKLSAMQGVLPSYTALGMASLLPHKHMSYTNDGDVMLDSVSSKGIANRNQILQNASQDALAMPYQEIASMNRADLRQAVQGKKVIYIYHNVIDARGDNADTEMEVFQAAEEAMNDIRVLVNRLVNTLSAANILMTADHGFLYQRDRLEKSQKLPNKPEDTIVTKRRFSISDQASSIEGTLSYPMNYLLEKDSPLYVTVPRGINRFAIQGAGANYVHGGAMLQEMVIPVITFKNDRHRSSANTVTKVGVKLTTPTRKITNNVMYLEFFQMDKVAEKMLPRRLRVYFADETGNRISNENIIIADSSSSQAMERTSKEKFVFQARVYDKRDTYYLIVEDEEAEKNPVYETYAFSIDIASV</sequence>
<organism evidence="1 2">
    <name type="scientific">Oceanobacillus locisalsi</name>
    <dbReference type="NCBI Taxonomy" id="546107"/>
    <lineage>
        <taxon>Bacteria</taxon>
        <taxon>Bacillati</taxon>
        <taxon>Bacillota</taxon>
        <taxon>Bacilli</taxon>
        <taxon>Bacillales</taxon>
        <taxon>Bacillaceae</taxon>
        <taxon>Oceanobacillus</taxon>
    </lineage>
</organism>
<dbReference type="Pfam" id="PF08665">
    <property type="entry name" value="PglZ"/>
    <property type="match status" value="1"/>
</dbReference>
<dbReference type="NCBIfam" id="TIGR02687">
    <property type="entry name" value="BREX-1 system phosphatase PglZ type A"/>
    <property type="match status" value="1"/>
</dbReference>
<gene>
    <name evidence="1" type="primary">pglZ</name>
    <name evidence="1" type="ORF">ACFQ19_18545</name>
</gene>
<dbReference type="Proteomes" id="UP001597041">
    <property type="component" value="Unassembled WGS sequence"/>
</dbReference>